<reference evidence="1 2" key="1">
    <citation type="submission" date="2019-03" db="EMBL/GenBank/DDBJ databases">
        <title>Genomic Encyclopedia of Type Strains, Phase IV (KMG-IV): sequencing the most valuable type-strain genomes for metagenomic binning, comparative biology and taxonomic classification.</title>
        <authorList>
            <person name="Goeker M."/>
        </authorList>
    </citation>
    <scope>NUCLEOTIDE SEQUENCE [LARGE SCALE GENOMIC DNA]</scope>
    <source>
        <strain evidence="1 2">DSM 21667</strain>
    </source>
</reference>
<evidence type="ECO:0000313" key="1">
    <source>
        <dbReference type="EMBL" id="TDR39133.1"/>
    </source>
</evidence>
<gene>
    <name evidence="1" type="ORF">DFR29_11737</name>
</gene>
<protein>
    <submittedName>
        <fullName evidence="1">Uncharacterized protein</fullName>
    </submittedName>
</protein>
<dbReference type="EMBL" id="SNZH01000017">
    <property type="protein sequence ID" value="TDR39133.1"/>
    <property type="molecule type" value="Genomic_DNA"/>
</dbReference>
<organism evidence="1 2">
    <name type="scientific">Tahibacter aquaticus</name>
    <dbReference type="NCBI Taxonomy" id="520092"/>
    <lineage>
        <taxon>Bacteria</taxon>
        <taxon>Pseudomonadati</taxon>
        <taxon>Pseudomonadota</taxon>
        <taxon>Gammaproteobacteria</taxon>
        <taxon>Lysobacterales</taxon>
        <taxon>Rhodanobacteraceae</taxon>
        <taxon>Tahibacter</taxon>
    </lineage>
</organism>
<dbReference type="RefSeq" id="WP_133820987.1">
    <property type="nucleotide sequence ID" value="NZ_SNZH01000017.1"/>
</dbReference>
<comment type="caution">
    <text evidence="1">The sequence shown here is derived from an EMBL/GenBank/DDBJ whole genome shotgun (WGS) entry which is preliminary data.</text>
</comment>
<dbReference type="Proteomes" id="UP000295293">
    <property type="component" value="Unassembled WGS sequence"/>
</dbReference>
<sequence length="65" mass="7480">MNSRSNNDKVRVVKRATPVKSWSLFQAVRRLKDSLIDLFTFTAPPNRRQKLARVVARRSTGRPGK</sequence>
<evidence type="ECO:0000313" key="2">
    <source>
        <dbReference type="Proteomes" id="UP000295293"/>
    </source>
</evidence>
<dbReference type="AlphaFoldDB" id="A0A4R6YNK0"/>
<name>A0A4R6YNK0_9GAMM</name>
<keyword evidence="2" id="KW-1185">Reference proteome</keyword>
<proteinExistence type="predicted"/>
<accession>A0A4R6YNK0</accession>